<keyword evidence="1" id="KW-1133">Transmembrane helix</keyword>
<sequence>MWLLVVRGVAALLFGVLAVVWPGVTLIALAILFGAYALVNGAVTMVAAFRRPVDGARRTALVIAGVLGVLAGIVALVWPGVTSLVLVVLFGAWAVVTGAMEIWAATRVPGQWLTLVMGALTMIVGVLVLMRPVIGAVALALTIGVYAIAAGVLMLVESWRVHRSLTGRGAGRMAPAGA</sequence>
<dbReference type="Proteomes" id="UP000599074">
    <property type="component" value="Unassembled WGS sequence"/>
</dbReference>
<dbReference type="GO" id="GO:0005886">
    <property type="term" value="C:plasma membrane"/>
    <property type="evidence" value="ECO:0007669"/>
    <property type="project" value="TreeGrafter"/>
</dbReference>
<dbReference type="InterPro" id="IPR005325">
    <property type="entry name" value="DUF308_memb"/>
</dbReference>
<name>A0A8J3T9K7_9ACTN</name>
<dbReference type="PANTHER" id="PTHR34989:SF1">
    <property type="entry name" value="PROTEIN HDED"/>
    <property type="match status" value="1"/>
</dbReference>
<dbReference type="Pfam" id="PF03729">
    <property type="entry name" value="DUF308"/>
    <property type="match status" value="2"/>
</dbReference>
<comment type="caution">
    <text evidence="2">The sequence shown here is derived from an EMBL/GenBank/DDBJ whole genome shotgun (WGS) entry which is preliminary data.</text>
</comment>
<dbReference type="EMBL" id="BOON01000008">
    <property type="protein sequence ID" value="GII21571.1"/>
    <property type="molecule type" value="Genomic_DNA"/>
</dbReference>
<evidence type="ECO:0000313" key="3">
    <source>
        <dbReference type="Proteomes" id="UP000599074"/>
    </source>
</evidence>
<reference evidence="2" key="1">
    <citation type="submission" date="2021-01" db="EMBL/GenBank/DDBJ databases">
        <title>Whole genome shotgun sequence of Planosporangium mesophilum NBRC 109066.</title>
        <authorList>
            <person name="Komaki H."/>
            <person name="Tamura T."/>
        </authorList>
    </citation>
    <scope>NUCLEOTIDE SEQUENCE</scope>
    <source>
        <strain evidence="2">NBRC 109066</strain>
    </source>
</reference>
<evidence type="ECO:0000256" key="1">
    <source>
        <dbReference type="SAM" id="Phobius"/>
    </source>
</evidence>
<gene>
    <name evidence="2" type="ORF">Pme01_11680</name>
</gene>
<feature type="transmembrane region" description="Helical" evidence="1">
    <location>
        <begin position="136"/>
        <end position="156"/>
    </location>
</feature>
<evidence type="ECO:0000313" key="2">
    <source>
        <dbReference type="EMBL" id="GII21571.1"/>
    </source>
</evidence>
<proteinExistence type="predicted"/>
<feature type="transmembrane region" description="Helical" evidence="1">
    <location>
        <begin position="84"/>
        <end position="105"/>
    </location>
</feature>
<feature type="transmembrane region" description="Helical" evidence="1">
    <location>
        <begin position="28"/>
        <end position="48"/>
    </location>
</feature>
<dbReference type="InterPro" id="IPR052712">
    <property type="entry name" value="Acid_resist_chaperone_HdeD"/>
</dbReference>
<keyword evidence="1" id="KW-0812">Transmembrane</keyword>
<feature type="transmembrane region" description="Helical" evidence="1">
    <location>
        <begin position="60"/>
        <end position="78"/>
    </location>
</feature>
<organism evidence="2 3">
    <name type="scientific">Planosporangium mesophilum</name>
    <dbReference type="NCBI Taxonomy" id="689768"/>
    <lineage>
        <taxon>Bacteria</taxon>
        <taxon>Bacillati</taxon>
        <taxon>Actinomycetota</taxon>
        <taxon>Actinomycetes</taxon>
        <taxon>Micromonosporales</taxon>
        <taxon>Micromonosporaceae</taxon>
        <taxon>Planosporangium</taxon>
    </lineage>
</organism>
<feature type="transmembrane region" description="Helical" evidence="1">
    <location>
        <begin position="112"/>
        <end position="130"/>
    </location>
</feature>
<dbReference type="PANTHER" id="PTHR34989">
    <property type="entry name" value="PROTEIN HDED"/>
    <property type="match status" value="1"/>
</dbReference>
<accession>A0A8J3T9K7</accession>
<protein>
    <submittedName>
        <fullName evidence="2">Membrane protein</fullName>
    </submittedName>
</protein>
<dbReference type="AlphaFoldDB" id="A0A8J3T9K7"/>
<keyword evidence="3" id="KW-1185">Reference proteome</keyword>
<keyword evidence="1" id="KW-0472">Membrane</keyword>